<organism evidence="3 4">
    <name type="scientific">Sphingomonas oligophenolica</name>
    <dbReference type="NCBI Taxonomy" id="301154"/>
    <lineage>
        <taxon>Bacteria</taxon>
        <taxon>Pseudomonadati</taxon>
        <taxon>Pseudomonadota</taxon>
        <taxon>Alphaproteobacteria</taxon>
        <taxon>Sphingomonadales</taxon>
        <taxon>Sphingomonadaceae</taxon>
        <taxon>Sphingomonas</taxon>
    </lineage>
</organism>
<dbReference type="InterPro" id="IPR035897">
    <property type="entry name" value="Toll_tir_struct_dom_sf"/>
</dbReference>
<evidence type="ECO:0000256" key="1">
    <source>
        <dbReference type="SAM" id="MobiDB-lite"/>
    </source>
</evidence>
<reference evidence="3 4" key="1">
    <citation type="submission" date="2024-05" db="EMBL/GenBank/DDBJ databases">
        <authorList>
            <person name="Liu Q."/>
            <person name="Xin Y.-H."/>
        </authorList>
    </citation>
    <scope>NUCLEOTIDE SEQUENCE [LARGE SCALE GENOMIC DNA]</scope>
    <source>
        <strain evidence="3 4">CGMCC 1.10181</strain>
    </source>
</reference>
<keyword evidence="3" id="KW-0675">Receptor</keyword>
<dbReference type="RefSeq" id="WP_343892471.1">
    <property type="nucleotide sequence ID" value="NZ_BAAAEH010000059.1"/>
</dbReference>
<feature type="domain" description="TIR" evidence="2">
    <location>
        <begin position="1"/>
        <end position="126"/>
    </location>
</feature>
<feature type="region of interest" description="Disordered" evidence="1">
    <location>
        <begin position="264"/>
        <end position="284"/>
    </location>
</feature>
<dbReference type="Proteomes" id="UP001419910">
    <property type="component" value="Unassembled WGS sequence"/>
</dbReference>
<dbReference type="Gene3D" id="3.40.50.10140">
    <property type="entry name" value="Toll/interleukin-1 receptor homology (TIR) domain"/>
    <property type="match status" value="1"/>
</dbReference>
<name>A0ABU9Y634_9SPHN</name>
<dbReference type="SUPFAM" id="SSF52200">
    <property type="entry name" value="Toll/Interleukin receptor TIR domain"/>
    <property type="match status" value="1"/>
</dbReference>
<proteinExistence type="predicted"/>
<evidence type="ECO:0000259" key="2">
    <source>
        <dbReference type="PROSITE" id="PS50104"/>
    </source>
</evidence>
<evidence type="ECO:0000313" key="4">
    <source>
        <dbReference type="Proteomes" id="UP001419910"/>
    </source>
</evidence>
<accession>A0ABU9Y634</accession>
<sequence length="284" mass="32767">MPRVFLSYARADLEIATRVYDALSLTPNIELWFDHASLFIGELYKPIIEEEIAHADYVVALLSSSYDPLKFQHFELCKAMEEQRRRLAAGITDVFVLPVYLEPVRVNIHGFDDLHRIDWNDNPRAVLGALRTTLLHKFLTREAAERRILCQVHIAQFRGIARNAYFLKVANVAIPPFSITHTWIDVFDRELYFEYPVSRPLPSWALSPGMEWETFLFCEHLPGYPEQSYFEKFRIRLSNGEVYRSYKNNNVAAYGKVGGGPLAPSEPPKMLQLGYHDQDSGAER</sequence>
<comment type="caution">
    <text evidence="3">The sequence shown here is derived from an EMBL/GenBank/DDBJ whole genome shotgun (WGS) entry which is preliminary data.</text>
</comment>
<evidence type="ECO:0000313" key="3">
    <source>
        <dbReference type="EMBL" id="MEN2791273.1"/>
    </source>
</evidence>
<gene>
    <name evidence="3" type="ORF">ABC974_16685</name>
</gene>
<dbReference type="EMBL" id="JBDIME010000016">
    <property type="protein sequence ID" value="MEN2791273.1"/>
    <property type="molecule type" value="Genomic_DNA"/>
</dbReference>
<protein>
    <submittedName>
        <fullName evidence="3">Toll/interleukin-1 receptor domain-containing protein</fullName>
    </submittedName>
</protein>
<dbReference type="Pfam" id="PF13676">
    <property type="entry name" value="TIR_2"/>
    <property type="match status" value="1"/>
</dbReference>
<dbReference type="PROSITE" id="PS50104">
    <property type="entry name" value="TIR"/>
    <property type="match status" value="1"/>
</dbReference>
<keyword evidence="4" id="KW-1185">Reference proteome</keyword>
<dbReference type="InterPro" id="IPR000157">
    <property type="entry name" value="TIR_dom"/>
</dbReference>